<protein>
    <submittedName>
        <fullName evidence="3">Uncharacterized protein</fullName>
    </submittedName>
</protein>
<evidence type="ECO:0000313" key="4">
    <source>
        <dbReference type="Proteomes" id="UP001177140"/>
    </source>
</evidence>
<dbReference type="PANTHER" id="PTHR12858:SF2">
    <property type="entry name" value="RIBOSOME BIOGENESIS PROTEIN BMS1 HOMOLOG"/>
    <property type="match status" value="1"/>
</dbReference>
<dbReference type="InterPro" id="IPR007034">
    <property type="entry name" value="BMS1_TSR1_C"/>
</dbReference>
<dbReference type="InterPro" id="IPR039761">
    <property type="entry name" value="Bms1/Tsr1"/>
</dbReference>
<organism evidence="3 4">
    <name type="scientific">Papaver nudicaule</name>
    <name type="common">Iceland poppy</name>
    <dbReference type="NCBI Taxonomy" id="74823"/>
    <lineage>
        <taxon>Eukaryota</taxon>
        <taxon>Viridiplantae</taxon>
        <taxon>Streptophyta</taxon>
        <taxon>Embryophyta</taxon>
        <taxon>Tracheophyta</taxon>
        <taxon>Spermatophyta</taxon>
        <taxon>Magnoliopsida</taxon>
        <taxon>Ranunculales</taxon>
        <taxon>Papaveraceae</taxon>
        <taxon>Papaveroideae</taxon>
        <taxon>Papaver</taxon>
    </lineage>
</organism>
<gene>
    <name evidence="3" type="ORF">MKW94_007021</name>
</gene>
<dbReference type="PANTHER" id="PTHR12858">
    <property type="entry name" value="RIBOSOME BIOGENESIS PROTEIN"/>
    <property type="match status" value="1"/>
</dbReference>
<feature type="domain" description="AARP2CN" evidence="1">
    <location>
        <begin position="52"/>
        <end position="138"/>
    </location>
</feature>
<name>A0AA41V2I1_PAPNU</name>
<evidence type="ECO:0000259" key="2">
    <source>
        <dbReference type="SMART" id="SM01362"/>
    </source>
</evidence>
<evidence type="ECO:0000313" key="3">
    <source>
        <dbReference type="EMBL" id="MCL7029357.1"/>
    </source>
</evidence>
<dbReference type="GO" id="GO:0003924">
    <property type="term" value="F:GTPase activity"/>
    <property type="evidence" value="ECO:0007669"/>
    <property type="project" value="TreeGrafter"/>
</dbReference>
<dbReference type="GO" id="GO:0030686">
    <property type="term" value="C:90S preribosome"/>
    <property type="evidence" value="ECO:0007669"/>
    <property type="project" value="TreeGrafter"/>
</dbReference>
<dbReference type="GO" id="GO:0005525">
    <property type="term" value="F:GTP binding"/>
    <property type="evidence" value="ECO:0007669"/>
    <property type="project" value="TreeGrafter"/>
</dbReference>
<sequence>MGVLTHLDEFKDETELDETKERLQDNFRTEIYQGAMISCLSGLDHDLYKMLEVEELARHILMFQSCLSSWRVAHPYVLVDRFEDVTPLENMDKDAKCDRNISLYGYLRGCNIKSSAKVHIAGLGDFRLAGVKSTDDPLPLWSEMVKENDLVEPTENFRAGTYLRLEVHSVPFMMVQNLDPCHLLLVGGISLEEENFGHMQARLKRHSWHMKLLRSANTVTLSAGWRRYQTNPVYCFEFNGRQRRLDTNLEHVHCLALFYVPLAPPGTRIAVVQSNKDLFRIAAKAVIVDPKDQKVAKAVVFDPEDQSKLMEETKQIPKRRNALTKFEDKLRFKKLKGSNLKEIIHQTLKMTALKRIAPKRIAPKRIAPKRTAPKRTAPKRTELEIRTPSGICGEVNKVSCDSCVLVIKDSLQKGDPAQRQQRRVEIIDEEPSSFPCSSYFMLLSRSYKKGETAVVMAEKKRVELVEKQQKEKFEKEDKEYFSGVRELMVDL</sequence>
<evidence type="ECO:0000259" key="1">
    <source>
        <dbReference type="SMART" id="SM00785"/>
    </source>
</evidence>
<dbReference type="GO" id="GO:0000462">
    <property type="term" value="P:maturation of SSU-rRNA from tricistronic rRNA transcript (SSU-rRNA, 5.8S rRNA, LSU-rRNA)"/>
    <property type="evidence" value="ECO:0007669"/>
    <property type="project" value="TreeGrafter"/>
</dbReference>
<proteinExistence type="predicted"/>
<dbReference type="GO" id="GO:0000479">
    <property type="term" value="P:endonucleolytic cleavage of tricistronic rRNA transcript (SSU-rRNA, 5.8S rRNA, LSU-rRNA)"/>
    <property type="evidence" value="ECO:0007669"/>
    <property type="project" value="TreeGrafter"/>
</dbReference>
<reference evidence="3" key="1">
    <citation type="submission" date="2022-03" db="EMBL/GenBank/DDBJ databases">
        <title>A functionally conserved STORR gene fusion in Papaver species that diverged 16.8 million years ago.</title>
        <authorList>
            <person name="Catania T."/>
        </authorList>
    </citation>
    <scope>NUCLEOTIDE SEQUENCE</scope>
    <source>
        <strain evidence="3">S-191538</strain>
    </source>
</reference>
<dbReference type="GO" id="GO:0034511">
    <property type="term" value="F:U3 snoRNA binding"/>
    <property type="evidence" value="ECO:0007669"/>
    <property type="project" value="TreeGrafter"/>
</dbReference>
<dbReference type="SMART" id="SM00785">
    <property type="entry name" value="AARP2CN"/>
    <property type="match status" value="1"/>
</dbReference>
<dbReference type="GO" id="GO:0005634">
    <property type="term" value="C:nucleus"/>
    <property type="evidence" value="ECO:0007669"/>
    <property type="project" value="InterPro"/>
</dbReference>
<comment type="caution">
    <text evidence="3">The sequence shown here is derived from an EMBL/GenBank/DDBJ whole genome shotgun (WGS) entry which is preliminary data.</text>
</comment>
<dbReference type="Proteomes" id="UP001177140">
    <property type="component" value="Unassembled WGS sequence"/>
</dbReference>
<feature type="domain" description="Ribosome biogenesis protein BMS1/TSR1 C-terminal" evidence="2">
    <location>
        <begin position="11"/>
        <end position="335"/>
    </location>
</feature>
<keyword evidence="4" id="KW-1185">Reference proteome</keyword>
<dbReference type="SMART" id="SM01362">
    <property type="entry name" value="DUF663"/>
    <property type="match status" value="1"/>
</dbReference>
<dbReference type="InterPro" id="IPR012948">
    <property type="entry name" value="AARP2CN"/>
</dbReference>
<accession>A0AA41V2I1</accession>
<dbReference type="EMBL" id="JAJJMA010089490">
    <property type="protein sequence ID" value="MCL7029357.1"/>
    <property type="molecule type" value="Genomic_DNA"/>
</dbReference>
<dbReference type="Pfam" id="PF04950">
    <property type="entry name" value="RIBIOP_C"/>
    <property type="match status" value="1"/>
</dbReference>
<dbReference type="AlphaFoldDB" id="A0AA41V2I1"/>
<dbReference type="Pfam" id="PF08142">
    <property type="entry name" value="AARP2CN"/>
    <property type="match status" value="1"/>
</dbReference>